<dbReference type="AlphaFoldDB" id="A0A6J1RK59"/>
<proteinExistence type="predicted"/>
<name>A0A6J1RK59_9HYME</name>
<evidence type="ECO:0000313" key="2">
    <source>
        <dbReference type="RefSeq" id="XP_024893145.1"/>
    </source>
</evidence>
<reference evidence="2" key="1">
    <citation type="submission" date="2025-08" db="UniProtKB">
        <authorList>
            <consortium name="RefSeq"/>
        </authorList>
    </citation>
    <scope>IDENTIFICATION</scope>
    <source>
        <tissue evidence="2">Whole body</tissue>
    </source>
</reference>
<organism evidence="1 2">
    <name type="scientific">Temnothorax curvispinosus</name>
    <dbReference type="NCBI Taxonomy" id="300111"/>
    <lineage>
        <taxon>Eukaryota</taxon>
        <taxon>Metazoa</taxon>
        <taxon>Ecdysozoa</taxon>
        <taxon>Arthropoda</taxon>
        <taxon>Hexapoda</taxon>
        <taxon>Insecta</taxon>
        <taxon>Pterygota</taxon>
        <taxon>Neoptera</taxon>
        <taxon>Endopterygota</taxon>
        <taxon>Hymenoptera</taxon>
        <taxon>Apocrita</taxon>
        <taxon>Aculeata</taxon>
        <taxon>Formicoidea</taxon>
        <taxon>Formicidae</taxon>
        <taxon>Myrmicinae</taxon>
        <taxon>Temnothorax</taxon>
    </lineage>
</organism>
<keyword evidence="1" id="KW-1185">Reference proteome</keyword>
<dbReference type="RefSeq" id="XP_024893145.1">
    <property type="nucleotide sequence ID" value="XM_025037377.1"/>
</dbReference>
<sequence length="90" mass="10130">MSSDGSNSTFYKKKHNISESNVDLDDQKIKRSYPESFLTSQPCSIGGSITVDIPSLTPSPHESTASLSFSFSFFANFFRNMQVTWTFARF</sequence>
<evidence type="ECO:0000313" key="1">
    <source>
        <dbReference type="Proteomes" id="UP000504618"/>
    </source>
</evidence>
<dbReference type="GeneID" id="112468260"/>
<protein>
    <submittedName>
        <fullName evidence="2">Uncharacterized protein LOC112468260 isoform X2</fullName>
    </submittedName>
</protein>
<accession>A0A6J1RK59</accession>
<dbReference type="Proteomes" id="UP000504618">
    <property type="component" value="Unplaced"/>
</dbReference>
<gene>
    <name evidence="2" type="primary">LOC112468260</name>
</gene>